<sequence length="218" mass="23089">MCRPREGPSAATWWTACSPVTVYGLRRAYCSATFRARWLSARASGSGRCSHPQPEEPVVNGELLPEKIPEKIVAGSGPILKLVVGDSSPEKLVVVGNSPETLGPRLRRQSTSCGREEHLSTQLQLAGALARPGKLAAAAAYSLRLEAGSAASALPDTREGDAGRLGCACFFVKTIAIVVYNVPADGETAPLSPCYMWPMRNPIARSFIIAAARLGSGR</sequence>
<dbReference type="EMBL" id="QXFY01003334">
    <property type="protein sequence ID" value="KAE9286178.1"/>
    <property type="molecule type" value="Genomic_DNA"/>
</dbReference>
<evidence type="ECO:0000313" key="1">
    <source>
        <dbReference type="EMBL" id="KAE9286178.1"/>
    </source>
</evidence>
<evidence type="ECO:0000313" key="2">
    <source>
        <dbReference type="Proteomes" id="UP000486351"/>
    </source>
</evidence>
<dbReference type="PROSITE" id="PS51257">
    <property type="entry name" value="PROKAR_LIPOPROTEIN"/>
    <property type="match status" value="1"/>
</dbReference>
<dbReference type="Proteomes" id="UP000486351">
    <property type="component" value="Unassembled WGS sequence"/>
</dbReference>
<proteinExistence type="predicted"/>
<comment type="caution">
    <text evidence="1">The sequence shown here is derived from an EMBL/GenBank/DDBJ whole genome shotgun (WGS) entry which is preliminary data.</text>
</comment>
<accession>A0A6G0QG93</accession>
<name>A0A6G0QG93_9STRA</name>
<reference evidence="1 2" key="1">
    <citation type="submission" date="2018-09" db="EMBL/GenBank/DDBJ databases">
        <title>Genomic investigation of the strawberry pathogen Phytophthora fragariae indicates pathogenicity is determined by transcriptional variation in three key races.</title>
        <authorList>
            <person name="Adams T.M."/>
            <person name="Armitage A.D."/>
            <person name="Sobczyk M.K."/>
            <person name="Bates H.J."/>
            <person name="Dunwell J.M."/>
            <person name="Nellist C.F."/>
            <person name="Harrison R.J."/>
        </authorList>
    </citation>
    <scope>NUCLEOTIDE SEQUENCE [LARGE SCALE GENOMIC DNA]</scope>
    <source>
        <strain evidence="1 2">NOV-77</strain>
    </source>
</reference>
<gene>
    <name evidence="1" type="ORF">PF008_g26726</name>
</gene>
<dbReference type="AlphaFoldDB" id="A0A6G0QG93"/>
<organism evidence="1 2">
    <name type="scientific">Phytophthora fragariae</name>
    <dbReference type="NCBI Taxonomy" id="53985"/>
    <lineage>
        <taxon>Eukaryota</taxon>
        <taxon>Sar</taxon>
        <taxon>Stramenopiles</taxon>
        <taxon>Oomycota</taxon>
        <taxon>Peronosporomycetes</taxon>
        <taxon>Peronosporales</taxon>
        <taxon>Peronosporaceae</taxon>
        <taxon>Phytophthora</taxon>
    </lineage>
</organism>
<protein>
    <submittedName>
        <fullName evidence="1">Uncharacterized protein</fullName>
    </submittedName>
</protein>